<dbReference type="Proteomes" id="UP000011514">
    <property type="component" value="Unassembled WGS sequence"/>
</dbReference>
<dbReference type="STRING" id="1227484.C471_09065"/>
<dbReference type="RefSeq" id="WP_004048432.1">
    <property type="nucleotide sequence ID" value="NZ_AOJE01000043.1"/>
</dbReference>
<dbReference type="EMBL" id="AOJE01000043">
    <property type="protein sequence ID" value="ELZ39111.1"/>
    <property type="molecule type" value="Genomic_DNA"/>
</dbReference>
<dbReference type="AlphaFoldDB" id="M0DUF0"/>
<evidence type="ECO:0000313" key="1">
    <source>
        <dbReference type="EMBL" id="ELZ39111.1"/>
    </source>
</evidence>
<protein>
    <recommendedName>
        <fullName evidence="3">Phenylacetic acid degradation B</fullName>
    </recommendedName>
</protein>
<dbReference type="eggNOG" id="arCOG06266">
    <property type="taxonomic scope" value="Archaea"/>
</dbReference>
<dbReference type="Gene3D" id="3.10.20.520">
    <property type="entry name" value="Phenylacetic acid degradation B"/>
    <property type="match status" value="1"/>
</dbReference>
<dbReference type="PATRIC" id="fig|1227484.4.peg.1808"/>
<name>M0DUF0_9EURY</name>
<sequence>MKYEVFARVNQGDDTIHIGNVTAQSDRLAKVYARNTFNEEDWDRLAVVREDHLLDVEGEAKPTVEVSA</sequence>
<organism evidence="1 2">
    <name type="scientific">Halorubrum saccharovorum DSM 1137</name>
    <dbReference type="NCBI Taxonomy" id="1227484"/>
    <lineage>
        <taxon>Archaea</taxon>
        <taxon>Methanobacteriati</taxon>
        <taxon>Methanobacteriota</taxon>
        <taxon>Stenosarchaea group</taxon>
        <taxon>Halobacteria</taxon>
        <taxon>Halobacteriales</taxon>
        <taxon>Haloferacaceae</taxon>
        <taxon>Halorubrum</taxon>
    </lineage>
</organism>
<proteinExistence type="predicted"/>
<keyword evidence="2" id="KW-1185">Reference proteome</keyword>
<accession>M0DUF0</accession>
<gene>
    <name evidence="1" type="ORF">C471_09065</name>
</gene>
<dbReference type="InterPro" id="IPR038693">
    <property type="entry name" value="PaaB_sf"/>
</dbReference>
<dbReference type="OrthoDB" id="300723at2157"/>
<evidence type="ECO:0008006" key="3">
    <source>
        <dbReference type="Google" id="ProtNLM"/>
    </source>
</evidence>
<reference evidence="1 2" key="1">
    <citation type="journal article" date="2014" name="PLoS Genet.">
        <title>Phylogenetically driven sequencing of extremely halophilic archaea reveals strategies for static and dynamic osmo-response.</title>
        <authorList>
            <person name="Becker E.A."/>
            <person name="Seitzer P.M."/>
            <person name="Tritt A."/>
            <person name="Larsen D."/>
            <person name="Krusor M."/>
            <person name="Yao A.I."/>
            <person name="Wu D."/>
            <person name="Madern D."/>
            <person name="Eisen J.A."/>
            <person name="Darling A.E."/>
            <person name="Facciotti M.T."/>
        </authorList>
    </citation>
    <scope>NUCLEOTIDE SEQUENCE [LARGE SCALE GENOMIC DNA]</scope>
    <source>
        <strain evidence="1 2">DSM 1137</strain>
    </source>
</reference>
<comment type="caution">
    <text evidence="1">The sequence shown here is derived from an EMBL/GenBank/DDBJ whole genome shotgun (WGS) entry which is preliminary data.</text>
</comment>
<evidence type="ECO:0000313" key="2">
    <source>
        <dbReference type="Proteomes" id="UP000011514"/>
    </source>
</evidence>